<dbReference type="CDD" id="cd00041">
    <property type="entry name" value="CUB"/>
    <property type="match status" value="2"/>
</dbReference>
<evidence type="ECO:0000256" key="1">
    <source>
        <dbReference type="ARBA" id="ARBA00022737"/>
    </source>
</evidence>
<name>A0ABN8SQF3_9CNID</name>
<evidence type="ECO:0000313" key="6">
    <source>
        <dbReference type="Proteomes" id="UP001159427"/>
    </source>
</evidence>
<evidence type="ECO:0000256" key="3">
    <source>
        <dbReference type="PROSITE-ProRule" id="PRU00059"/>
    </source>
</evidence>
<dbReference type="Pfam" id="PF00431">
    <property type="entry name" value="CUB"/>
    <property type="match status" value="2"/>
</dbReference>
<dbReference type="Proteomes" id="UP001159427">
    <property type="component" value="Unassembled WGS sequence"/>
</dbReference>
<dbReference type="SUPFAM" id="SSF49854">
    <property type="entry name" value="Spermadhesin, CUB domain"/>
    <property type="match status" value="2"/>
</dbReference>
<keyword evidence="1" id="KW-0677">Repeat</keyword>
<comment type="caution">
    <text evidence="3">Lacks conserved residue(s) required for the propagation of feature annotation.</text>
</comment>
<keyword evidence="2" id="KW-1015">Disulfide bond</keyword>
<dbReference type="SMART" id="SM00042">
    <property type="entry name" value="CUB"/>
    <property type="match status" value="2"/>
</dbReference>
<dbReference type="InterPro" id="IPR000859">
    <property type="entry name" value="CUB_dom"/>
</dbReference>
<evidence type="ECO:0000313" key="5">
    <source>
        <dbReference type="EMBL" id="CAH3193515.1"/>
    </source>
</evidence>
<organism evidence="5 6">
    <name type="scientific">Porites evermanni</name>
    <dbReference type="NCBI Taxonomy" id="104178"/>
    <lineage>
        <taxon>Eukaryota</taxon>
        <taxon>Metazoa</taxon>
        <taxon>Cnidaria</taxon>
        <taxon>Anthozoa</taxon>
        <taxon>Hexacorallia</taxon>
        <taxon>Scleractinia</taxon>
        <taxon>Fungiina</taxon>
        <taxon>Poritidae</taxon>
        <taxon>Porites</taxon>
    </lineage>
</organism>
<evidence type="ECO:0000259" key="4">
    <source>
        <dbReference type="PROSITE" id="PS01180"/>
    </source>
</evidence>
<protein>
    <recommendedName>
        <fullName evidence="4">CUB domain-containing protein</fullName>
    </recommendedName>
</protein>
<accession>A0ABN8SQF3</accession>
<evidence type="ECO:0000256" key="2">
    <source>
        <dbReference type="ARBA" id="ARBA00023157"/>
    </source>
</evidence>
<dbReference type="Gene3D" id="2.60.120.290">
    <property type="entry name" value="Spermadhesin, CUB domain"/>
    <property type="match status" value="2"/>
</dbReference>
<feature type="domain" description="CUB" evidence="4">
    <location>
        <begin position="118"/>
        <end position="234"/>
    </location>
</feature>
<dbReference type="PANTHER" id="PTHR24251">
    <property type="entry name" value="OVOCHYMASE-RELATED"/>
    <property type="match status" value="1"/>
</dbReference>
<dbReference type="PANTHER" id="PTHR24251:SF30">
    <property type="entry name" value="MEMBRANE FRIZZLED-RELATED PROTEIN"/>
    <property type="match status" value="1"/>
</dbReference>
<feature type="domain" description="CUB" evidence="4">
    <location>
        <begin position="1"/>
        <end position="114"/>
    </location>
</feature>
<sequence length="237" mass="26186">MAILTETSGIITSPSYPGKYGNNHNCSWKIMASTENRVKLVIQDMDIESGSNCRYDYIQIQNAVIYGSGVLPGRLCGSLPSNLAFSSYNETLIVRFVTDVSHDAPHFMLYYFCVPSACPNMAILTGTSGIITSPFYPRNYSNNHNCSWKIMASTGNPVKLVIQDMDIESGTNCRCDYIQIQNAVIYGSGELPERLCGSLTNSLTFSSYNEILIVRFVTDDSVTARGFKARYTVIPGK</sequence>
<reference evidence="5 6" key="1">
    <citation type="submission" date="2022-05" db="EMBL/GenBank/DDBJ databases">
        <authorList>
            <consortium name="Genoscope - CEA"/>
            <person name="William W."/>
        </authorList>
    </citation>
    <scope>NUCLEOTIDE SEQUENCE [LARGE SCALE GENOMIC DNA]</scope>
</reference>
<proteinExistence type="predicted"/>
<keyword evidence="6" id="KW-1185">Reference proteome</keyword>
<dbReference type="EMBL" id="CALNXI010003507">
    <property type="protein sequence ID" value="CAH3193515.1"/>
    <property type="molecule type" value="Genomic_DNA"/>
</dbReference>
<gene>
    <name evidence="5" type="ORF">PEVE_00026013</name>
</gene>
<dbReference type="InterPro" id="IPR035914">
    <property type="entry name" value="Sperma_CUB_dom_sf"/>
</dbReference>
<dbReference type="PROSITE" id="PS01180">
    <property type="entry name" value="CUB"/>
    <property type="match status" value="2"/>
</dbReference>
<comment type="caution">
    <text evidence="5">The sequence shown here is derived from an EMBL/GenBank/DDBJ whole genome shotgun (WGS) entry which is preliminary data.</text>
</comment>